<proteinExistence type="predicted"/>
<feature type="compositionally biased region" description="Basic residues" evidence="1">
    <location>
        <begin position="29"/>
        <end position="41"/>
    </location>
</feature>
<feature type="region of interest" description="Disordered" evidence="1">
    <location>
        <begin position="174"/>
        <end position="197"/>
    </location>
</feature>
<comment type="caution">
    <text evidence="2">The sequence shown here is derived from an EMBL/GenBank/DDBJ whole genome shotgun (WGS) entry which is preliminary data.</text>
</comment>
<organism evidence="2 3">
    <name type="scientific">Cladorrhinum samala</name>
    <dbReference type="NCBI Taxonomy" id="585594"/>
    <lineage>
        <taxon>Eukaryota</taxon>
        <taxon>Fungi</taxon>
        <taxon>Dikarya</taxon>
        <taxon>Ascomycota</taxon>
        <taxon>Pezizomycotina</taxon>
        <taxon>Sordariomycetes</taxon>
        <taxon>Sordariomycetidae</taxon>
        <taxon>Sordariales</taxon>
        <taxon>Podosporaceae</taxon>
        <taxon>Cladorrhinum</taxon>
    </lineage>
</organism>
<evidence type="ECO:0000313" key="2">
    <source>
        <dbReference type="EMBL" id="KAK4463209.1"/>
    </source>
</evidence>
<sequence length="478" mass="52415">MVSPLALLSGSSRNGGAACDFDGNPVSRNKLRKPQHLRKPAQSHVENATANEIQAEMGNHVSFENVPRPRRKPRSAPRRLPSLPCVPIYETFAVAAHEEAALREEKLAAERADDPAASFRRCPPRSWPQSDRFFPRASKARDSEQTTPAYDRALSLAESYRSILPDYHRMIDGEEDEEKQSLRRQQSERNLRQPRRLYVPSLTLGSCQDRRHDDNRNDIRNQVLLPSARHDDEVPVTPPSPSPSRPPPPPVPPPKSRARSMTASSVASSLTAVDGSSIITTAAEDAAGFLIPRRHSETIPEEETPDDSPPVDARPSTAIDQTTLDEQSGVEERTTFEAQVGELPALSNDNTSSSSLALQICSELLTAELAKVLAEPDSESESGSSGEVQEGSRARLAAAKLQVLMMIEAYEGLMEHWRDVLSNCPSPSPSPSQATYCPGVGSSEDDSPEARCARDAVAILTHWLACLHAVYRDRFGDE</sequence>
<feature type="compositionally biased region" description="Basic residues" evidence="1">
    <location>
        <begin position="68"/>
        <end position="77"/>
    </location>
</feature>
<dbReference type="EMBL" id="MU864962">
    <property type="protein sequence ID" value="KAK4463209.1"/>
    <property type="molecule type" value="Genomic_DNA"/>
</dbReference>
<accession>A0AAV9HTR5</accession>
<feature type="region of interest" description="Disordered" evidence="1">
    <location>
        <begin position="424"/>
        <end position="447"/>
    </location>
</feature>
<feature type="compositionally biased region" description="Pro residues" evidence="1">
    <location>
        <begin position="236"/>
        <end position="255"/>
    </location>
</feature>
<evidence type="ECO:0000313" key="3">
    <source>
        <dbReference type="Proteomes" id="UP001321749"/>
    </source>
</evidence>
<feature type="region of interest" description="Disordered" evidence="1">
    <location>
        <begin position="1"/>
        <end position="80"/>
    </location>
</feature>
<feature type="compositionally biased region" description="Basic and acidic residues" evidence="1">
    <location>
        <begin position="179"/>
        <end position="191"/>
    </location>
</feature>
<reference evidence="2" key="2">
    <citation type="submission" date="2023-06" db="EMBL/GenBank/DDBJ databases">
        <authorList>
            <consortium name="Lawrence Berkeley National Laboratory"/>
            <person name="Mondo S.J."/>
            <person name="Hensen N."/>
            <person name="Bonometti L."/>
            <person name="Westerberg I."/>
            <person name="Brannstrom I.O."/>
            <person name="Guillou S."/>
            <person name="Cros-Aarteil S."/>
            <person name="Calhoun S."/>
            <person name="Haridas S."/>
            <person name="Kuo A."/>
            <person name="Pangilinan J."/>
            <person name="Riley R."/>
            <person name="Labutti K."/>
            <person name="Andreopoulos B."/>
            <person name="Lipzen A."/>
            <person name="Chen C."/>
            <person name="Yanf M."/>
            <person name="Daum C."/>
            <person name="Ng V."/>
            <person name="Clum A."/>
            <person name="Steindorff A."/>
            <person name="Ohm R."/>
            <person name="Martin F."/>
            <person name="Silar P."/>
            <person name="Natvig D."/>
            <person name="Lalanne C."/>
            <person name="Gautier V."/>
            <person name="Ament-Velasquez S.L."/>
            <person name="Kruys A."/>
            <person name="Hutchinson M.I."/>
            <person name="Powell A.J."/>
            <person name="Barry K."/>
            <person name="Miller A.N."/>
            <person name="Grigoriev I.V."/>
            <person name="Debuchy R."/>
            <person name="Gladieux P."/>
            <person name="Thoren M.H."/>
            <person name="Johannesson H."/>
        </authorList>
    </citation>
    <scope>NUCLEOTIDE SEQUENCE</scope>
    <source>
        <strain evidence="2">PSN324</strain>
    </source>
</reference>
<reference evidence="2" key="1">
    <citation type="journal article" date="2023" name="Mol. Phylogenet. Evol.">
        <title>Genome-scale phylogeny and comparative genomics of the fungal order Sordariales.</title>
        <authorList>
            <person name="Hensen N."/>
            <person name="Bonometti L."/>
            <person name="Westerberg I."/>
            <person name="Brannstrom I.O."/>
            <person name="Guillou S."/>
            <person name="Cros-Aarteil S."/>
            <person name="Calhoun S."/>
            <person name="Haridas S."/>
            <person name="Kuo A."/>
            <person name="Mondo S."/>
            <person name="Pangilinan J."/>
            <person name="Riley R."/>
            <person name="LaButti K."/>
            <person name="Andreopoulos B."/>
            <person name="Lipzen A."/>
            <person name="Chen C."/>
            <person name="Yan M."/>
            <person name="Daum C."/>
            <person name="Ng V."/>
            <person name="Clum A."/>
            <person name="Steindorff A."/>
            <person name="Ohm R.A."/>
            <person name="Martin F."/>
            <person name="Silar P."/>
            <person name="Natvig D.O."/>
            <person name="Lalanne C."/>
            <person name="Gautier V."/>
            <person name="Ament-Velasquez S.L."/>
            <person name="Kruys A."/>
            <person name="Hutchinson M.I."/>
            <person name="Powell A.J."/>
            <person name="Barry K."/>
            <person name="Miller A.N."/>
            <person name="Grigoriev I.V."/>
            <person name="Debuchy R."/>
            <person name="Gladieux P."/>
            <person name="Hiltunen Thoren M."/>
            <person name="Johannesson H."/>
        </authorList>
    </citation>
    <scope>NUCLEOTIDE SEQUENCE</scope>
    <source>
        <strain evidence="2">PSN324</strain>
    </source>
</reference>
<feature type="region of interest" description="Disordered" evidence="1">
    <location>
        <begin position="289"/>
        <end position="316"/>
    </location>
</feature>
<dbReference type="Proteomes" id="UP001321749">
    <property type="component" value="Unassembled WGS sequence"/>
</dbReference>
<name>A0AAV9HTR5_9PEZI</name>
<dbReference type="AlphaFoldDB" id="A0AAV9HTR5"/>
<evidence type="ECO:0000256" key="1">
    <source>
        <dbReference type="SAM" id="MobiDB-lite"/>
    </source>
</evidence>
<feature type="region of interest" description="Disordered" evidence="1">
    <location>
        <begin position="224"/>
        <end position="271"/>
    </location>
</feature>
<keyword evidence="3" id="KW-1185">Reference proteome</keyword>
<feature type="region of interest" description="Disordered" evidence="1">
    <location>
        <begin position="114"/>
        <end position="149"/>
    </location>
</feature>
<protein>
    <submittedName>
        <fullName evidence="2">Uncharacterized protein</fullName>
    </submittedName>
</protein>
<gene>
    <name evidence="2" type="ORF">QBC42DRAFT_250753</name>
</gene>
<feature type="compositionally biased region" description="Low complexity" evidence="1">
    <location>
        <begin position="259"/>
        <end position="271"/>
    </location>
</feature>